<protein>
    <submittedName>
        <fullName evidence="1">Uncharacterized protein</fullName>
    </submittedName>
</protein>
<organism evidence="1 2">
    <name type="scientific">Anaeromicropila herbilytica</name>
    <dbReference type="NCBI Taxonomy" id="2785025"/>
    <lineage>
        <taxon>Bacteria</taxon>
        <taxon>Bacillati</taxon>
        <taxon>Bacillota</taxon>
        <taxon>Clostridia</taxon>
        <taxon>Lachnospirales</taxon>
        <taxon>Lachnospiraceae</taxon>
        <taxon>Anaeromicropila</taxon>
    </lineage>
</organism>
<accession>A0A7R7IEL2</accession>
<dbReference type="AlphaFoldDB" id="A0A7R7IEL2"/>
<keyword evidence="2" id="KW-1185">Reference proteome</keyword>
<evidence type="ECO:0000313" key="2">
    <source>
        <dbReference type="Proteomes" id="UP000595897"/>
    </source>
</evidence>
<dbReference type="RefSeq" id="WP_271713835.1">
    <property type="nucleotide sequence ID" value="NZ_AP024169.1"/>
</dbReference>
<dbReference type="Proteomes" id="UP000595897">
    <property type="component" value="Chromosome"/>
</dbReference>
<dbReference type="EMBL" id="AP024169">
    <property type="protein sequence ID" value="BCN32823.1"/>
    <property type="molecule type" value="Genomic_DNA"/>
</dbReference>
<dbReference type="KEGG" id="ahb:bsdtb5_41180"/>
<evidence type="ECO:0000313" key="1">
    <source>
        <dbReference type="EMBL" id="BCN32823.1"/>
    </source>
</evidence>
<proteinExistence type="predicted"/>
<name>A0A7R7IEL2_9FIRM</name>
<reference evidence="1 2" key="1">
    <citation type="submission" date="2020-11" db="EMBL/GenBank/DDBJ databases">
        <title>Draft genome sequencing of a Lachnospiraceae strain isolated from anoxic soil subjected to BSD treatment.</title>
        <authorList>
            <person name="Uek A."/>
            <person name="Tonouchi A."/>
        </authorList>
    </citation>
    <scope>NUCLEOTIDE SEQUENCE [LARGE SCALE GENOMIC DNA]</scope>
    <source>
        <strain evidence="1 2">TB5</strain>
    </source>
</reference>
<gene>
    <name evidence="1" type="ORF">bsdtb5_41180</name>
</gene>
<sequence>MNKKTEENNRLCAYEYHLNLYKEARDKNMPVYFNEILASENNYNQMCLVLEDGCIMSDFISNYSGEIISVCFDSITEY</sequence>